<reference evidence="2" key="1">
    <citation type="journal article" date="2019" name="Int. J. Syst. Evol. Microbiol.">
        <title>The Global Catalogue of Microorganisms (GCM) 10K type strain sequencing project: providing services to taxonomists for standard genome sequencing and annotation.</title>
        <authorList>
            <consortium name="The Broad Institute Genomics Platform"/>
            <consortium name="The Broad Institute Genome Sequencing Center for Infectious Disease"/>
            <person name="Wu L."/>
            <person name="Ma J."/>
        </authorList>
    </citation>
    <scope>NUCLEOTIDE SEQUENCE [LARGE SCALE GENOMIC DNA]</scope>
    <source>
        <strain evidence="2">JCM 31696</strain>
    </source>
</reference>
<dbReference type="EMBL" id="JBHTIR010004394">
    <property type="protein sequence ID" value="MFD0857269.1"/>
    <property type="molecule type" value="Genomic_DNA"/>
</dbReference>
<accession>A0ABW3CUH6</accession>
<keyword evidence="2" id="KW-1185">Reference proteome</keyword>
<dbReference type="Proteomes" id="UP001597083">
    <property type="component" value="Unassembled WGS sequence"/>
</dbReference>
<name>A0ABW3CUH6_9ACTN</name>
<evidence type="ECO:0000313" key="1">
    <source>
        <dbReference type="EMBL" id="MFD0857269.1"/>
    </source>
</evidence>
<proteinExistence type="predicted"/>
<gene>
    <name evidence="1" type="ORF">ACFQ07_34010</name>
</gene>
<feature type="non-terminal residue" evidence="1">
    <location>
        <position position="151"/>
    </location>
</feature>
<protein>
    <submittedName>
        <fullName evidence="1">Uncharacterized protein</fullName>
    </submittedName>
</protein>
<comment type="caution">
    <text evidence="1">The sequence shown here is derived from an EMBL/GenBank/DDBJ whole genome shotgun (WGS) entry which is preliminary data.</text>
</comment>
<evidence type="ECO:0000313" key="2">
    <source>
        <dbReference type="Proteomes" id="UP001597083"/>
    </source>
</evidence>
<sequence length="151" mass="16474">MAGDHTVESALLVSDLARLRTCAGDPSFARIEQESAHLAGSVVHGVRVSRVPSSTVHDLFRRDRPRPPRDELVESLWATLLHMASARGRIPQSPGSLTHRRLLLERLAVINAAWYMPQLSGMTRIESGGPTPSPAVAPFWFLPPNVDGEPA</sequence>
<organism evidence="1 2">
    <name type="scientific">Actinomadura adrarensis</name>
    <dbReference type="NCBI Taxonomy" id="1819600"/>
    <lineage>
        <taxon>Bacteria</taxon>
        <taxon>Bacillati</taxon>
        <taxon>Actinomycetota</taxon>
        <taxon>Actinomycetes</taxon>
        <taxon>Streptosporangiales</taxon>
        <taxon>Thermomonosporaceae</taxon>
        <taxon>Actinomadura</taxon>
    </lineage>
</organism>